<dbReference type="RefSeq" id="WP_276108641.1">
    <property type="nucleotide sequence ID" value="NZ_JARJBB010000004.1"/>
</dbReference>
<evidence type="ECO:0000256" key="16">
    <source>
        <dbReference type="ARBA" id="ARBA00022989"/>
    </source>
</evidence>
<keyword evidence="12" id="KW-0378">Hydrolase</keyword>
<evidence type="ECO:0000259" key="24">
    <source>
        <dbReference type="PROSITE" id="PS50109"/>
    </source>
</evidence>
<dbReference type="CDD" id="cd00082">
    <property type="entry name" value="HisKA"/>
    <property type="match status" value="1"/>
</dbReference>
<evidence type="ECO:0000313" key="27">
    <source>
        <dbReference type="Proteomes" id="UP001221150"/>
    </source>
</evidence>
<keyword evidence="16" id="KW-1133">Transmembrane helix</keyword>
<feature type="domain" description="Histidine kinase" evidence="24">
    <location>
        <begin position="236"/>
        <end position="495"/>
    </location>
</feature>
<keyword evidence="14" id="KW-0460">Magnesium</keyword>
<evidence type="ECO:0000256" key="9">
    <source>
        <dbReference type="ARBA" id="ARBA00022692"/>
    </source>
</evidence>
<evidence type="ECO:0000256" key="13">
    <source>
        <dbReference type="ARBA" id="ARBA00022840"/>
    </source>
</evidence>
<keyword evidence="10" id="KW-0547">Nucleotide-binding</keyword>
<evidence type="ECO:0000256" key="4">
    <source>
        <dbReference type="ARBA" id="ARBA00004651"/>
    </source>
</evidence>
<dbReference type="SMART" id="SM00304">
    <property type="entry name" value="HAMP"/>
    <property type="match status" value="1"/>
</dbReference>
<evidence type="ECO:0000256" key="22">
    <source>
        <dbReference type="ARBA" id="ARBA00041776"/>
    </source>
</evidence>
<dbReference type="SMART" id="SM00387">
    <property type="entry name" value="HATPase_c"/>
    <property type="match status" value="1"/>
</dbReference>
<accession>A0ABT6A378</accession>
<evidence type="ECO:0000256" key="2">
    <source>
        <dbReference type="ARBA" id="ARBA00001936"/>
    </source>
</evidence>
<dbReference type="EMBL" id="JARJBB010000004">
    <property type="protein sequence ID" value="MDF3299097.1"/>
    <property type="molecule type" value="Genomic_DNA"/>
</dbReference>
<organism evidence="26 27">
    <name type="scientific">Streptomyces tropicalis</name>
    <dbReference type="NCBI Taxonomy" id="3034234"/>
    <lineage>
        <taxon>Bacteria</taxon>
        <taxon>Bacillati</taxon>
        <taxon>Actinomycetota</taxon>
        <taxon>Actinomycetes</taxon>
        <taxon>Kitasatosporales</taxon>
        <taxon>Streptomycetaceae</taxon>
        <taxon>Streptomyces</taxon>
    </lineage>
</organism>
<dbReference type="InterPro" id="IPR036097">
    <property type="entry name" value="HisK_dim/P_sf"/>
</dbReference>
<feature type="compositionally biased region" description="Gly residues" evidence="23">
    <location>
        <begin position="393"/>
        <end position="406"/>
    </location>
</feature>
<dbReference type="Gene3D" id="1.10.287.130">
    <property type="match status" value="1"/>
</dbReference>
<dbReference type="InterPro" id="IPR003594">
    <property type="entry name" value="HATPase_dom"/>
</dbReference>
<evidence type="ECO:0000256" key="15">
    <source>
        <dbReference type="ARBA" id="ARBA00022912"/>
    </source>
</evidence>
<dbReference type="PANTHER" id="PTHR44936">
    <property type="entry name" value="SENSOR PROTEIN CREC"/>
    <property type="match status" value="1"/>
</dbReference>
<evidence type="ECO:0000313" key="26">
    <source>
        <dbReference type="EMBL" id="MDF3299097.1"/>
    </source>
</evidence>
<reference evidence="26 27" key="1">
    <citation type="submission" date="2023-03" db="EMBL/GenBank/DDBJ databases">
        <title>Draft genome sequence of Streptomyces sp. K1PA1 isolated from peat swamp forest in Thailand.</title>
        <authorList>
            <person name="Klaysubun C."/>
            <person name="Duangmal K."/>
        </authorList>
    </citation>
    <scope>NUCLEOTIDE SEQUENCE [LARGE SCALE GENOMIC DNA]</scope>
    <source>
        <strain evidence="26 27">K1PA1</strain>
    </source>
</reference>
<evidence type="ECO:0000256" key="14">
    <source>
        <dbReference type="ARBA" id="ARBA00022842"/>
    </source>
</evidence>
<dbReference type="Pfam" id="PF00672">
    <property type="entry name" value="HAMP"/>
    <property type="match status" value="1"/>
</dbReference>
<feature type="domain" description="HAMP" evidence="25">
    <location>
        <begin position="176"/>
        <end position="228"/>
    </location>
</feature>
<keyword evidence="9" id="KW-0812">Transmembrane</keyword>
<evidence type="ECO:0000256" key="11">
    <source>
        <dbReference type="ARBA" id="ARBA00022777"/>
    </source>
</evidence>
<evidence type="ECO:0000256" key="18">
    <source>
        <dbReference type="ARBA" id="ARBA00023016"/>
    </source>
</evidence>
<protein>
    <recommendedName>
        <fullName evidence="21">Signal transduction histidine-protein kinase/phosphatase MprB</fullName>
        <ecNumber evidence="5">2.7.13.3</ecNumber>
    </recommendedName>
    <alternativeName>
        <fullName evidence="22">Mycobacterial persistence regulator B</fullName>
    </alternativeName>
</protein>
<comment type="subcellular location">
    <subcellularLocation>
        <location evidence="4">Cell membrane</location>
        <topology evidence="4">Multi-pass membrane protein</topology>
    </subcellularLocation>
</comment>
<dbReference type="SUPFAM" id="SSF158472">
    <property type="entry name" value="HAMP domain-like"/>
    <property type="match status" value="1"/>
</dbReference>
<dbReference type="PROSITE" id="PS50109">
    <property type="entry name" value="HIS_KIN"/>
    <property type="match status" value="1"/>
</dbReference>
<comment type="catalytic activity">
    <reaction evidence="1">
        <text>ATP + protein L-histidine = ADP + protein N-phospho-L-histidine.</text>
        <dbReference type="EC" id="2.7.13.3"/>
    </reaction>
</comment>
<evidence type="ECO:0000256" key="19">
    <source>
        <dbReference type="ARBA" id="ARBA00023026"/>
    </source>
</evidence>
<feature type="region of interest" description="Disordered" evidence="23">
    <location>
        <begin position="380"/>
        <end position="415"/>
    </location>
</feature>
<keyword evidence="18" id="KW-0346">Stress response</keyword>
<dbReference type="InterPro" id="IPR050980">
    <property type="entry name" value="2C_sensor_his_kinase"/>
</dbReference>
<dbReference type="PANTHER" id="PTHR44936:SF9">
    <property type="entry name" value="SENSOR PROTEIN CREC"/>
    <property type="match status" value="1"/>
</dbReference>
<keyword evidence="13" id="KW-0067">ATP-binding</keyword>
<dbReference type="SUPFAM" id="SSF55874">
    <property type="entry name" value="ATPase domain of HSP90 chaperone/DNA topoisomerase II/histidine kinase"/>
    <property type="match status" value="1"/>
</dbReference>
<keyword evidence="8" id="KW-0808">Transferase</keyword>
<dbReference type="EC" id="2.7.13.3" evidence="5"/>
<keyword evidence="11 26" id="KW-0418">Kinase</keyword>
<keyword evidence="6" id="KW-1003">Cell membrane</keyword>
<evidence type="ECO:0000256" key="1">
    <source>
        <dbReference type="ARBA" id="ARBA00000085"/>
    </source>
</evidence>
<evidence type="ECO:0000256" key="21">
    <source>
        <dbReference type="ARBA" id="ARBA00040454"/>
    </source>
</evidence>
<evidence type="ECO:0000256" key="8">
    <source>
        <dbReference type="ARBA" id="ARBA00022679"/>
    </source>
</evidence>
<dbReference type="InterPro" id="IPR036890">
    <property type="entry name" value="HATPase_C_sf"/>
</dbReference>
<keyword evidence="7" id="KW-0597">Phosphoprotein</keyword>
<dbReference type="GO" id="GO:0016301">
    <property type="term" value="F:kinase activity"/>
    <property type="evidence" value="ECO:0007669"/>
    <property type="project" value="UniProtKB-KW"/>
</dbReference>
<evidence type="ECO:0000256" key="23">
    <source>
        <dbReference type="SAM" id="MobiDB-lite"/>
    </source>
</evidence>
<comment type="cofactor">
    <cofactor evidence="2">
        <name>Mn(2+)</name>
        <dbReference type="ChEBI" id="CHEBI:29035"/>
    </cofactor>
</comment>
<evidence type="ECO:0000256" key="12">
    <source>
        <dbReference type="ARBA" id="ARBA00022801"/>
    </source>
</evidence>
<keyword evidence="17" id="KW-0902">Two-component regulatory system</keyword>
<dbReference type="SUPFAM" id="SSF47384">
    <property type="entry name" value="Homodimeric domain of signal transducing histidine kinase"/>
    <property type="match status" value="1"/>
</dbReference>
<evidence type="ECO:0000256" key="20">
    <source>
        <dbReference type="ARBA" id="ARBA00023211"/>
    </source>
</evidence>
<evidence type="ECO:0000259" key="25">
    <source>
        <dbReference type="PROSITE" id="PS50885"/>
    </source>
</evidence>
<dbReference type="Proteomes" id="UP001221150">
    <property type="component" value="Unassembled WGS sequence"/>
</dbReference>
<comment type="cofactor">
    <cofactor evidence="3">
        <name>Mg(2+)</name>
        <dbReference type="ChEBI" id="CHEBI:18420"/>
    </cofactor>
</comment>
<evidence type="ECO:0000256" key="5">
    <source>
        <dbReference type="ARBA" id="ARBA00012438"/>
    </source>
</evidence>
<dbReference type="InterPro" id="IPR005467">
    <property type="entry name" value="His_kinase_dom"/>
</dbReference>
<dbReference type="PROSITE" id="PS50885">
    <property type="entry name" value="HAMP"/>
    <property type="match status" value="1"/>
</dbReference>
<name>A0ABT6A378_9ACTN</name>
<dbReference type="InterPro" id="IPR004358">
    <property type="entry name" value="Sig_transdc_His_kin-like_C"/>
</dbReference>
<keyword evidence="19" id="KW-0843">Virulence</keyword>
<dbReference type="Gene3D" id="3.30.565.10">
    <property type="entry name" value="Histidine kinase-like ATPase, C-terminal domain"/>
    <property type="match status" value="1"/>
</dbReference>
<evidence type="ECO:0000256" key="17">
    <source>
        <dbReference type="ARBA" id="ARBA00023012"/>
    </source>
</evidence>
<evidence type="ECO:0000256" key="10">
    <source>
        <dbReference type="ARBA" id="ARBA00022741"/>
    </source>
</evidence>
<sequence>MSLGERRASLAGSIVLLTTAVAALAVLVTGLFAWRTVRTSAEAQERDQLTRQAEVMARTPALASLLLDRQQRIAGPDGVELALVLADGSVAGPAGPAVGSAGRSALRAGRHVSATGSLGGRPVLVEGVPTRSGGGLVLTRPTSVVDDATDRMRGGLVLPLAVGLGGAALAGALLARRLAGPLAAAARTAHRLSAGERGVRVPTEGPDEVAELASALNALDAALARSEGRQREFLMSVSHEIRTPLTTVRGYAEALADGVVTGDEVPGAGRILRGEVERLERFVGDLLALARLEADDFRLDVADVDLDALVAEAAAAWSARCARHGVDFRVERPGRPVPVATDGFRVRQLVDGLAENALRVTPAGRPLVLVLAAGDGAGTDDGPGAGAIRDDGPGAGGPPDGPGTGGSKDDGGGTRAARARLEVRDGGPGLTDEDAAVAFDRGALTERYRGVRPVGSGLGLAIAHRLTTRLGGTITADGHAPEGGARFTVRLPAHPGAGRIEGANPGTP</sequence>
<dbReference type="SMART" id="SM00388">
    <property type="entry name" value="HisKA"/>
    <property type="match status" value="1"/>
</dbReference>
<evidence type="ECO:0000256" key="6">
    <source>
        <dbReference type="ARBA" id="ARBA00022475"/>
    </source>
</evidence>
<proteinExistence type="predicted"/>
<dbReference type="Pfam" id="PF00512">
    <property type="entry name" value="HisKA"/>
    <property type="match status" value="1"/>
</dbReference>
<dbReference type="PRINTS" id="PR00344">
    <property type="entry name" value="BCTRLSENSOR"/>
</dbReference>
<keyword evidence="15" id="KW-0904">Protein phosphatase</keyword>
<keyword evidence="27" id="KW-1185">Reference proteome</keyword>
<comment type="caution">
    <text evidence="26">The sequence shown here is derived from an EMBL/GenBank/DDBJ whole genome shotgun (WGS) entry which is preliminary data.</text>
</comment>
<keyword evidence="16" id="KW-0472">Membrane</keyword>
<dbReference type="Gene3D" id="6.10.340.10">
    <property type="match status" value="1"/>
</dbReference>
<dbReference type="InterPro" id="IPR003661">
    <property type="entry name" value="HisK_dim/P_dom"/>
</dbReference>
<evidence type="ECO:0000256" key="7">
    <source>
        <dbReference type="ARBA" id="ARBA00022553"/>
    </source>
</evidence>
<evidence type="ECO:0000256" key="3">
    <source>
        <dbReference type="ARBA" id="ARBA00001946"/>
    </source>
</evidence>
<gene>
    <name evidence="26" type="ORF">P3H78_10705</name>
</gene>
<dbReference type="InterPro" id="IPR003660">
    <property type="entry name" value="HAMP_dom"/>
</dbReference>
<keyword evidence="20" id="KW-0464">Manganese</keyword>
<dbReference type="Pfam" id="PF02518">
    <property type="entry name" value="HATPase_c"/>
    <property type="match status" value="1"/>
</dbReference>